<proteinExistence type="predicted"/>
<evidence type="ECO:0000313" key="1">
    <source>
        <dbReference type="EMBL" id="SFM76721.1"/>
    </source>
</evidence>
<keyword evidence="2" id="KW-1185">Reference proteome</keyword>
<dbReference type="Proteomes" id="UP000199144">
    <property type="component" value="Unassembled WGS sequence"/>
</dbReference>
<accession>A0A1I4TJ99</accession>
<sequence length="72" mass="8085">MSLTMTSAAPAKDGNIAIREEYDAALRRHTRSALELFIARHPEHPLNAEARQYLETCFKEDNAVPGKCQSQN</sequence>
<name>A0A1I4TJ99_9RHOB</name>
<gene>
    <name evidence="1" type="ORF">SAMN04488042_11718</name>
</gene>
<protein>
    <submittedName>
        <fullName evidence="1">Uncharacterized protein</fullName>
    </submittedName>
</protein>
<dbReference type="EMBL" id="FOTQ01000017">
    <property type="protein sequence ID" value="SFM76721.1"/>
    <property type="molecule type" value="Genomic_DNA"/>
</dbReference>
<organism evidence="1 2">
    <name type="scientific">Shimia aestuarii</name>
    <dbReference type="NCBI Taxonomy" id="254406"/>
    <lineage>
        <taxon>Bacteria</taxon>
        <taxon>Pseudomonadati</taxon>
        <taxon>Pseudomonadota</taxon>
        <taxon>Alphaproteobacteria</taxon>
        <taxon>Rhodobacterales</taxon>
        <taxon>Roseobacteraceae</taxon>
    </lineage>
</organism>
<reference evidence="1 2" key="1">
    <citation type="submission" date="2016-10" db="EMBL/GenBank/DDBJ databases">
        <authorList>
            <person name="de Groot N.N."/>
        </authorList>
    </citation>
    <scope>NUCLEOTIDE SEQUENCE [LARGE SCALE GENOMIC DNA]</scope>
    <source>
        <strain evidence="1 2">DSM 15283</strain>
    </source>
</reference>
<dbReference type="AlphaFoldDB" id="A0A1I4TJ99"/>
<evidence type="ECO:0000313" key="2">
    <source>
        <dbReference type="Proteomes" id="UP000199144"/>
    </source>
</evidence>